<keyword evidence="3" id="KW-1185">Reference proteome</keyword>
<evidence type="ECO:0008006" key="4">
    <source>
        <dbReference type="Google" id="ProtNLM"/>
    </source>
</evidence>
<keyword evidence="1" id="KW-0472">Membrane</keyword>
<organism evidence="2 3">
    <name type="scientific">Hymenobacter jeongseonensis</name>
    <dbReference type="NCBI Taxonomy" id="2791027"/>
    <lineage>
        <taxon>Bacteria</taxon>
        <taxon>Pseudomonadati</taxon>
        <taxon>Bacteroidota</taxon>
        <taxon>Cytophagia</taxon>
        <taxon>Cytophagales</taxon>
        <taxon>Hymenobacteraceae</taxon>
        <taxon>Hymenobacter</taxon>
    </lineage>
</organism>
<evidence type="ECO:0000256" key="1">
    <source>
        <dbReference type="SAM" id="Phobius"/>
    </source>
</evidence>
<dbReference type="EMBL" id="JADQDQ010000005">
    <property type="protein sequence ID" value="MBF9238184.1"/>
    <property type="molecule type" value="Genomic_DNA"/>
</dbReference>
<gene>
    <name evidence="2" type="ORF">I2I05_12335</name>
</gene>
<name>A0ABS0III7_9BACT</name>
<accession>A0ABS0III7</accession>
<evidence type="ECO:0000313" key="3">
    <source>
        <dbReference type="Proteomes" id="UP000597617"/>
    </source>
</evidence>
<evidence type="ECO:0000313" key="2">
    <source>
        <dbReference type="EMBL" id="MBF9238184.1"/>
    </source>
</evidence>
<sequence>MLPTRTFYLRLAFWLFFYAGVLPIAVPVCLDWLSRPSNWWLGWGLVGTSVLALGIGFSLYQAGRALTRRFLP</sequence>
<keyword evidence="1" id="KW-1133">Transmembrane helix</keyword>
<protein>
    <recommendedName>
        <fullName evidence="4">DUF4175 domain-containing protein</fullName>
    </recommendedName>
</protein>
<reference evidence="2 3" key="1">
    <citation type="submission" date="2020-11" db="EMBL/GenBank/DDBJ databases">
        <authorList>
            <person name="Kim M.K."/>
        </authorList>
    </citation>
    <scope>NUCLEOTIDE SEQUENCE [LARGE SCALE GENOMIC DNA]</scope>
    <source>
        <strain evidence="2 3">BT683</strain>
    </source>
</reference>
<proteinExistence type="predicted"/>
<comment type="caution">
    <text evidence="2">The sequence shown here is derived from an EMBL/GenBank/DDBJ whole genome shotgun (WGS) entry which is preliminary data.</text>
</comment>
<dbReference type="RefSeq" id="WP_196282565.1">
    <property type="nucleotide sequence ID" value="NZ_JADQDQ010000005.1"/>
</dbReference>
<keyword evidence="1" id="KW-0812">Transmembrane</keyword>
<dbReference type="Proteomes" id="UP000597617">
    <property type="component" value="Unassembled WGS sequence"/>
</dbReference>
<feature type="transmembrane region" description="Helical" evidence="1">
    <location>
        <begin position="39"/>
        <end position="60"/>
    </location>
</feature>
<feature type="transmembrane region" description="Helical" evidence="1">
    <location>
        <begin position="12"/>
        <end position="33"/>
    </location>
</feature>